<feature type="compositionally biased region" description="Polar residues" evidence="2">
    <location>
        <begin position="263"/>
        <end position="272"/>
    </location>
</feature>
<reference evidence="5" key="1">
    <citation type="submission" date="2022-10" db="EMBL/GenBank/DDBJ databases">
        <title>Culturing micro-colonial fungi from biological soil crusts in the Mojave desert and describing Neophaeococcomyces mojavensis, and introducing the new genera and species Taxawa tesnikishii.</title>
        <authorList>
            <person name="Kurbessoian T."/>
            <person name="Stajich J.E."/>
        </authorList>
    </citation>
    <scope>NUCLEOTIDE SEQUENCE</scope>
    <source>
        <strain evidence="5">TK_41</strain>
    </source>
</reference>
<evidence type="ECO:0000256" key="2">
    <source>
        <dbReference type="SAM" id="MobiDB-lite"/>
    </source>
</evidence>
<dbReference type="AlphaFoldDB" id="A0AA38XMS2"/>
<evidence type="ECO:0000313" key="6">
    <source>
        <dbReference type="Proteomes" id="UP001172673"/>
    </source>
</evidence>
<comment type="caution">
    <text evidence="5">The sequence shown here is derived from an EMBL/GenBank/DDBJ whole genome shotgun (WGS) entry which is preliminary data.</text>
</comment>
<dbReference type="GO" id="GO:0000329">
    <property type="term" value="C:fungal-type vacuole membrane"/>
    <property type="evidence" value="ECO:0007669"/>
    <property type="project" value="TreeGrafter"/>
</dbReference>
<feature type="transmembrane region" description="Helical" evidence="3">
    <location>
        <begin position="1040"/>
        <end position="1059"/>
    </location>
</feature>
<evidence type="ECO:0000256" key="3">
    <source>
        <dbReference type="SAM" id="Phobius"/>
    </source>
</evidence>
<name>A0AA38XMS2_9EURO</name>
<feature type="transmembrane region" description="Helical" evidence="3">
    <location>
        <begin position="199"/>
        <end position="217"/>
    </location>
</feature>
<feature type="transmembrane region" description="Helical" evidence="3">
    <location>
        <begin position="959"/>
        <end position="987"/>
    </location>
</feature>
<dbReference type="InterPro" id="IPR036259">
    <property type="entry name" value="MFS_trans_sf"/>
</dbReference>
<feature type="transmembrane region" description="Helical" evidence="3">
    <location>
        <begin position="395"/>
        <end position="418"/>
    </location>
</feature>
<comment type="subcellular location">
    <subcellularLocation>
        <location evidence="1">Membrane</location>
        <topology evidence="1">Multi-pass membrane protein</topology>
    </subcellularLocation>
</comment>
<feature type="region of interest" description="Disordered" evidence="2">
    <location>
        <begin position="868"/>
        <end position="902"/>
    </location>
</feature>
<feature type="transmembrane region" description="Helical" evidence="3">
    <location>
        <begin position="94"/>
        <end position="111"/>
    </location>
</feature>
<evidence type="ECO:0000256" key="1">
    <source>
        <dbReference type="ARBA" id="ARBA00004141"/>
    </source>
</evidence>
<feature type="transmembrane region" description="Helical" evidence="3">
    <location>
        <begin position="842"/>
        <end position="861"/>
    </location>
</feature>
<keyword evidence="3" id="KW-0472">Membrane</keyword>
<feature type="transmembrane region" description="Helical" evidence="3">
    <location>
        <begin position="356"/>
        <end position="374"/>
    </location>
</feature>
<gene>
    <name evidence="5" type="ORF">H2200_000086</name>
</gene>
<feature type="transmembrane region" description="Helical" evidence="3">
    <location>
        <begin position="920"/>
        <end position="939"/>
    </location>
</feature>
<evidence type="ECO:0000259" key="4">
    <source>
        <dbReference type="PROSITE" id="PS50850"/>
    </source>
</evidence>
<keyword evidence="6" id="KW-1185">Reference proteome</keyword>
<dbReference type="PROSITE" id="PS50850">
    <property type="entry name" value="MFS"/>
    <property type="match status" value="1"/>
</dbReference>
<accession>A0AA38XMS2</accession>
<protein>
    <recommendedName>
        <fullName evidence="4">Major facilitator superfamily (MFS) profile domain-containing protein</fullName>
    </recommendedName>
</protein>
<dbReference type="Proteomes" id="UP001172673">
    <property type="component" value="Unassembled WGS sequence"/>
</dbReference>
<feature type="transmembrane region" description="Helical" evidence="3">
    <location>
        <begin position="157"/>
        <end position="179"/>
    </location>
</feature>
<feature type="transmembrane region" description="Helical" evidence="3">
    <location>
        <begin position="317"/>
        <end position="344"/>
    </location>
</feature>
<dbReference type="SUPFAM" id="SSF103473">
    <property type="entry name" value="MFS general substrate transporter"/>
    <property type="match status" value="1"/>
</dbReference>
<dbReference type="InterPro" id="IPR020846">
    <property type="entry name" value="MFS_dom"/>
</dbReference>
<feature type="transmembrane region" description="Helical" evidence="3">
    <location>
        <begin position="117"/>
        <end position="137"/>
    </location>
</feature>
<dbReference type="EMBL" id="JAPDRK010000001">
    <property type="protein sequence ID" value="KAJ9616368.1"/>
    <property type="molecule type" value="Genomic_DNA"/>
</dbReference>
<feature type="transmembrane region" description="Helical" evidence="3">
    <location>
        <begin position="725"/>
        <end position="743"/>
    </location>
</feature>
<keyword evidence="3" id="KW-1133">Transmembrane helix</keyword>
<evidence type="ECO:0000313" key="5">
    <source>
        <dbReference type="EMBL" id="KAJ9616368.1"/>
    </source>
</evidence>
<organism evidence="5 6">
    <name type="scientific">Cladophialophora chaetospira</name>
    <dbReference type="NCBI Taxonomy" id="386627"/>
    <lineage>
        <taxon>Eukaryota</taxon>
        <taxon>Fungi</taxon>
        <taxon>Dikarya</taxon>
        <taxon>Ascomycota</taxon>
        <taxon>Pezizomycotina</taxon>
        <taxon>Eurotiomycetes</taxon>
        <taxon>Chaetothyriomycetidae</taxon>
        <taxon>Chaetothyriales</taxon>
        <taxon>Herpotrichiellaceae</taxon>
        <taxon>Cladophialophora</taxon>
    </lineage>
</organism>
<dbReference type="Gene3D" id="1.20.1250.20">
    <property type="entry name" value="MFS general substrate transporter like domains"/>
    <property type="match status" value="1"/>
</dbReference>
<feature type="domain" description="Major facilitator superfamily (MFS) profile" evidence="4">
    <location>
        <begin position="27"/>
        <end position="501"/>
    </location>
</feature>
<keyword evidence="3" id="KW-0812">Transmembrane</keyword>
<feature type="region of interest" description="Disordered" evidence="2">
    <location>
        <begin position="239"/>
        <end position="293"/>
    </location>
</feature>
<feature type="transmembrane region" description="Helical" evidence="3">
    <location>
        <begin position="569"/>
        <end position="590"/>
    </location>
</feature>
<feature type="transmembrane region" description="Helical" evidence="3">
    <location>
        <begin position="694"/>
        <end position="713"/>
    </location>
</feature>
<dbReference type="Pfam" id="PF07690">
    <property type="entry name" value="MFS_1"/>
    <property type="match status" value="2"/>
</dbReference>
<feature type="transmembrane region" description="Helical" evidence="3">
    <location>
        <begin position="36"/>
        <end position="57"/>
    </location>
</feature>
<feature type="transmembrane region" description="Helical" evidence="3">
    <location>
        <begin position="63"/>
        <end position="82"/>
    </location>
</feature>
<feature type="transmembrane region" description="Helical" evidence="3">
    <location>
        <begin position="475"/>
        <end position="498"/>
    </location>
</feature>
<dbReference type="InterPro" id="IPR011701">
    <property type="entry name" value="MFS"/>
</dbReference>
<dbReference type="PANTHER" id="PTHR23520">
    <property type="entry name" value="TRANSPORTER, PUTATIVE (AFU_ORTHOLOGUE AFUA_3G04000)-RELATED"/>
    <property type="match status" value="1"/>
</dbReference>
<proteinExistence type="predicted"/>
<feature type="transmembrane region" description="Helical" evidence="3">
    <location>
        <begin position="806"/>
        <end position="830"/>
    </location>
</feature>
<feature type="compositionally biased region" description="Low complexity" evidence="2">
    <location>
        <begin position="273"/>
        <end position="290"/>
    </location>
</feature>
<feature type="transmembrane region" description="Helical" evidence="3">
    <location>
        <begin position="1008"/>
        <end position="1028"/>
    </location>
</feature>
<dbReference type="PANTHER" id="PTHR23520:SF5">
    <property type="entry name" value="TRANSPORTER, PUTATIVE (AFU_ORTHOLOGUE AFUA_3G04000)-RELATED"/>
    <property type="match status" value="1"/>
</dbReference>
<sequence>MPAISAFFNWLYRETGLQSVREYGNRDIYLILVTRFLRMFAYGGAALVLAIFLYTQAGVNWKQIGTFMTLTLLGDAAISYGLTIVADKIGRRRVLLVGSALMTLAGTVFAFSKNYYVLLFAAIFGVISPGAHEVGPFRAVEEGILAQLAPLEARTDIFAWFAVSSTLAMAWGLFVTGWITYAQKTYLKIDWKETYPAVFGMYAIIGIAKFLVTLLLSKNIEAKAAGQYSWAATTTSMAEVDEETANPASEQTRPLLNGDQRRSSTTKQTNIARTTSIRSGSSSSQTQPRPANNDSVFRRIRTSLSSPWKVSRSSLPILLRLSLLFGLNAFASGMLPLTVMSWYMKWRSRWFLEHRIGYALSLVWLAASISNLFSAAVARRLGLVKAMVCTHLPSAVFLALVPLGLVVSGWKLLLFFLLGDAVFGSMDQAPREAFVAAVFLPRERTQVLGTLNFVRTLGACMGPIVTGMIWTKERWWVPFELAAGLKICYDIGLLIMFLHTPLPEERRRVGLDIQGEPGGQAMGITAAEMDVNVLMDQLQSGESGLANPSDFDVSDDEDDDGDLGQYKPLVLIGYVGTALIVVSIIAFYYLTAYDPSKDPFRKNDSADASNGTSYHANPLDTCFLGLLRKSKQSIQSSKERTTSPPARSLQSRLEAACIKCVLSMSDLQIWAGISILASGFAQLKCGLSCYHWQLLTYVAWFSAVTHLACLTILRNYLYNRQGERLWRICGMLVVLVMLIVALIPTGNYDFQQFDGDSRPYPGEYAMCYFWQMSRDLDVVVPTVLSILILALGFASRVVRLHKTISVGIVTWLIYAFIWGCLRVVDAYHAIPQDRNTDWGFGQIVPVVLLAGPLLTVVEYFVPEESTSKPDILNADPPDPPSNQSRQSTMHVAESAQLTPPDRVRDDPDCDFYQHSAWYSCLIYFVCADIVLSCTVVLVLSRLEGSAGAQLYYILLPAYIWGVGPLGIFNWFLLLQLLCTVLFVLNGFMVETVEVGRGPGFSYDWRKRLGTILMGCNFLGLLALPVLYAVPSITIRNVYGILIWSYLGLYVVGGAFYRIFG</sequence>
<dbReference type="GO" id="GO:0022857">
    <property type="term" value="F:transmembrane transporter activity"/>
    <property type="evidence" value="ECO:0007669"/>
    <property type="project" value="InterPro"/>
</dbReference>
<feature type="transmembrane region" description="Helical" evidence="3">
    <location>
        <begin position="778"/>
        <end position="794"/>
    </location>
</feature>